<feature type="transmembrane region" description="Helical" evidence="9">
    <location>
        <begin position="56"/>
        <end position="75"/>
    </location>
</feature>
<comment type="caution">
    <text evidence="9">Lacks conserved residue(s) required for the propagation of feature annotation.</text>
</comment>
<keyword evidence="8 9" id="KW-0472">Membrane</keyword>
<comment type="pathway">
    <text evidence="2 9">Cofactor biosynthesis; adenosylcobalamin biosynthesis.</text>
</comment>
<proteinExistence type="inferred from homology"/>
<dbReference type="HAMAP" id="MF_00024">
    <property type="entry name" value="CobD_CbiB"/>
    <property type="match status" value="1"/>
</dbReference>
<feature type="transmembrane region" description="Helical" evidence="9">
    <location>
        <begin position="294"/>
        <end position="316"/>
    </location>
</feature>
<protein>
    <recommendedName>
        <fullName evidence="9">Cobalamin biosynthesis protein CobD</fullName>
    </recommendedName>
</protein>
<dbReference type="Proteomes" id="UP001205601">
    <property type="component" value="Unassembled WGS sequence"/>
</dbReference>
<keyword evidence="5 9" id="KW-0169">Cobalamin biosynthesis</keyword>
<comment type="subcellular location">
    <subcellularLocation>
        <location evidence="1 9">Cell membrane</location>
        <topology evidence="1 9">Multi-pass membrane protein</topology>
    </subcellularLocation>
</comment>
<reference evidence="11" key="1">
    <citation type="submission" date="2023-07" db="EMBL/GenBank/DDBJ databases">
        <title>Defluviimonas sediminis sp. nov., isolated from mangrove sediment.</title>
        <authorList>
            <person name="Liu L."/>
            <person name="Li J."/>
            <person name="Huang Y."/>
            <person name="Pan J."/>
            <person name="Li M."/>
        </authorList>
    </citation>
    <scope>NUCLEOTIDE SEQUENCE [LARGE SCALE GENOMIC DNA]</scope>
    <source>
        <strain evidence="11">FT324</strain>
    </source>
</reference>
<name>A0ABT2NMS1_9RHOB</name>
<keyword evidence="7 9" id="KW-1133">Transmembrane helix</keyword>
<evidence type="ECO:0000256" key="6">
    <source>
        <dbReference type="ARBA" id="ARBA00022692"/>
    </source>
</evidence>
<evidence type="ECO:0000256" key="7">
    <source>
        <dbReference type="ARBA" id="ARBA00022989"/>
    </source>
</evidence>
<comment type="caution">
    <text evidence="10">The sequence shown here is derived from an EMBL/GenBank/DDBJ whole genome shotgun (WGS) entry which is preliminary data.</text>
</comment>
<organism evidence="10 11">
    <name type="scientific">Albidovulum sediminis</name>
    <dbReference type="NCBI Taxonomy" id="3066345"/>
    <lineage>
        <taxon>Bacteria</taxon>
        <taxon>Pseudomonadati</taxon>
        <taxon>Pseudomonadota</taxon>
        <taxon>Alphaproteobacteria</taxon>
        <taxon>Rhodobacterales</taxon>
        <taxon>Paracoccaceae</taxon>
        <taxon>Albidovulum</taxon>
    </lineage>
</organism>
<evidence type="ECO:0000256" key="3">
    <source>
        <dbReference type="ARBA" id="ARBA00006263"/>
    </source>
</evidence>
<evidence type="ECO:0000313" key="11">
    <source>
        <dbReference type="Proteomes" id="UP001205601"/>
    </source>
</evidence>
<evidence type="ECO:0000256" key="9">
    <source>
        <dbReference type="HAMAP-Rule" id="MF_00024"/>
    </source>
</evidence>
<evidence type="ECO:0000313" key="10">
    <source>
        <dbReference type="EMBL" id="MCT8330189.1"/>
    </source>
</evidence>
<feature type="transmembrane region" description="Helical" evidence="9">
    <location>
        <begin position="159"/>
        <end position="179"/>
    </location>
</feature>
<dbReference type="EMBL" id="JAOCQF010000002">
    <property type="protein sequence ID" value="MCT8330189.1"/>
    <property type="molecule type" value="Genomic_DNA"/>
</dbReference>
<comment type="similarity">
    <text evidence="3 9">Belongs to the CobD/CbiB family.</text>
</comment>
<dbReference type="InterPro" id="IPR004485">
    <property type="entry name" value="Cobalamin_biosynth_CobD/CbiB"/>
</dbReference>
<dbReference type="PANTHER" id="PTHR34308:SF1">
    <property type="entry name" value="COBALAMIN BIOSYNTHESIS PROTEIN CBIB"/>
    <property type="match status" value="1"/>
</dbReference>
<dbReference type="RefSeq" id="WP_261496067.1">
    <property type="nucleotide sequence ID" value="NZ_JAOCQF010000002.1"/>
</dbReference>
<sequence>MTMSAMIVAILVDAALGWPAPLFRAIGHPVTWLGRLIDWLDRWLNLEETGAGRRRIAGLFAALAVIGVAVECAIVVRSLLPAGWAGVVVEGLLIWPFLATRSLHDHVAAVARPLAAGDLAGARAAVAMIVGRDPNRLDEAGVARAALESLSENASDGVVAPWFWGLVFGLPGIVGYKAVNTLDSMIGHRTPRHEAFGWAAARIDDVANLIPARLTGLILAAVSGRWQAAVAVMLRDARHHRSPNAGWPEAAMAGALDVRLSGPRVYADRIAEEPWVNGAARNPLPSDLARGLALFHRAVAAILAVTVTLWAIGALLG</sequence>
<evidence type="ECO:0000256" key="4">
    <source>
        <dbReference type="ARBA" id="ARBA00022475"/>
    </source>
</evidence>
<keyword evidence="4 9" id="KW-1003">Cell membrane</keyword>
<evidence type="ECO:0000256" key="5">
    <source>
        <dbReference type="ARBA" id="ARBA00022573"/>
    </source>
</evidence>
<gene>
    <name evidence="10" type="primary">cbiB</name>
    <name evidence="9" type="synonym">cobD</name>
    <name evidence="10" type="ORF">N5I32_11740</name>
</gene>
<keyword evidence="6 9" id="KW-0812">Transmembrane</keyword>
<accession>A0ABT2NMS1</accession>
<dbReference type="Pfam" id="PF03186">
    <property type="entry name" value="CobD_Cbib"/>
    <property type="match status" value="1"/>
</dbReference>
<keyword evidence="11" id="KW-1185">Reference proteome</keyword>
<evidence type="ECO:0000256" key="2">
    <source>
        <dbReference type="ARBA" id="ARBA00004953"/>
    </source>
</evidence>
<dbReference type="NCBIfam" id="TIGR00380">
    <property type="entry name" value="cobal_cbiB"/>
    <property type="match status" value="1"/>
</dbReference>
<evidence type="ECO:0000256" key="1">
    <source>
        <dbReference type="ARBA" id="ARBA00004651"/>
    </source>
</evidence>
<dbReference type="PANTHER" id="PTHR34308">
    <property type="entry name" value="COBALAMIN BIOSYNTHESIS PROTEIN CBIB"/>
    <property type="match status" value="1"/>
</dbReference>
<evidence type="ECO:0000256" key="8">
    <source>
        <dbReference type="ARBA" id="ARBA00023136"/>
    </source>
</evidence>
<comment type="function">
    <text evidence="9">Converts cobyric acid to cobinamide by the addition of aminopropanol on the F carboxylic group.</text>
</comment>